<dbReference type="EMBL" id="CP033930">
    <property type="protein sequence ID" value="AZB18041.1"/>
    <property type="molecule type" value="Genomic_DNA"/>
</dbReference>
<dbReference type="AlphaFoldDB" id="A0AAD1DV44"/>
<dbReference type="RefSeq" id="WP_061085520.1">
    <property type="nucleotide sequence ID" value="NZ_CP033930.1"/>
</dbReference>
<evidence type="ECO:0000256" key="2">
    <source>
        <dbReference type="ARBA" id="ARBA00022737"/>
    </source>
</evidence>
<keyword evidence="2" id="KW-0677">Repeat</keyword>
<organism evidence="3 4">
    <name type="scientific">Chryseobacterium indologenes</name>
    <name type="common">Flavobacterium indologenes</name>
    <dbReference type="NCBI Taxonomy" id="253"/>
    <lineage>
        <taxon>Bacteria</taxon>
        <taxon>Pseudomonadati</taxon>
        <taxon>Bacteroidota</taxon>
        <taxon>Flavobacteriia</taxon>
        <taxon>Flavobacteriales</taxon>
        <taxon>Weeksellaceae</taxon>
        <taxon>Chryseobacterium group</taxon>
        <taxon>Chryseobacterium</taxon>
    </lineage>
</organism>
<evidence type="ECO:0000256" key="1">
    <source>
        <dbReference type="ARBA" id="ARBA00022614"/>
    </source>
</evidence>
<dbReference type="Gene3D" id="3.80.10.10">
    <property type="entry name" value="Ribonuclease Inhibitor"/>
    <property type="match status" value="1"/>
</dbReference>
<sequence length="212" mass="23685">MMKIKIFTTLALIAGSSFFYSQKLEFKDKNFEKAVLANFDLNKNGIMEPVETGMITNLFLVQKGITSADDLRHFKNVKMAVLDDNTIPDIRIANLDKLELFSCTGCRLTSFTAENLKNLGSLYLDNNLMQAISMKGTPKVEQLTLSLNQLETIDITTLKNLKKLNIEHNKIQIIDISANTALQTINVGGNNMKESDIKKGTKTDVTIFGTKE</sequence>
<dbReference type="PANTHER" id="PTHR47566">
    <property type="match status" value="1"/>
</dbReference>
<accession>A0AAD1DV44</accession>
<dbReference type="Proteomes" id="UP000269015">
    <property type="component" value="Chromosome"/>
</dbReference>
<dbReference type="PANTHER" id="PTHR47566:SF1">
    <property type="entry name" value="PROTEIN NUD1"/>
    <property type="match status" value="1"/>
</dbReference>
<proteinExistence type="predicted"/>
<dbReference type="GO" id="GO:0035591">
    <property type="term" value="F:signaling adaptor activity"/>
    <property type="evidence" value="ECO:0007669"/>
    <property type="project" value="TreeGrafter"/>
</dbReference>
<dbReference type="InterPro" id="IPR032675">
    <property type="entry name" value="LRR_dom_sf"/>
</dbReference>
<evidence type="ECO:0000313" key="3">
    <source>
        <dbReference type="EMBL" id="AZB18041.1"/>
    </source>
</evidence>
<name>A0AAD1DV44_CHRID</name>
<reference evidence="3 4" key="1">
    <citation type="submission" date="2018-11" db="EMBL/GenBank/DDBJ databases">
        <title>Proposal to divide the Flavobacteriaceae and reorganize its genera based on Amino Acid Identity values calculated from whole genome sequences.</title>
        <authorList>
            <person name="Nicholson A.C."/>
            <person name="Gulvik C.A."/>
            <person name="Whitney A.M."/>
            <person name="Humrighouse B.W."/>
            <person name="Bell M."/>
            <person name="Holmes B."/>
            <person name="Steigerwalt A.G."/>
            <person name="Villarma A."/>
            <person name="Sheth M."/>
            <person name="Batra D."/>
            <person name="Pryor J."/>
            <person name="Bernardet J.-F."/>
            <person name="Hugo C."/>
            <person name="Kampfer P."/>
            <person name="Newman J."/>
            <person name="McQuiston J.R."/>
        </authorList>
    </citation>
    <scope>NUCLEOTIDE SEQUENCE [LARGE SCALE GENOMIC DNA]</scope>
    <source>
        <strain evidence="3 4">H5559</strain>
    </source>
</reference>
<dbReference type="SUPFAM" id="SSF52058">
    <property type="entry name" value="L domain-like"/>
    <property type="match status" value="1"/>
</dbReference>
<gene>
    <name evidence="3" type="ORF">EG352_09780</name>
</gene>
<protein>
    <submittedName>
        <fullName evidence="3">Leucine-rich repeat domain-containing protein</fullName>
    </submittedName>
</protein>
<dbReference type="InterPro" id="IPR052574">
    <property type="entry name" value="CDIRP"/>
</dbReference>
<evidence type="ECO:0000313" key="4">
    <source>
        <dbReference type="Proteomes" id="UP000269015"/>
    </source>
</evidence>
<keyword evidence="1" id="KW-0433">Leucine-rich repeat</keyword>